<evidence type="ECO:0000313" key="3">
    <source>
        <dbReference type="Proteomes" id="UP001285441"/>
    </source>
</evidence>
<reference evidence="2" key="2">
    <citation type="submission" date="2023-06" db="EMBL/GenBank/DDBJ databases">
        <authorList>
            <consortium name="Lawrence Berkeley National Laboratory"/>
            <person name="Haridas S."/>
            <person name="Hensen N."/>
            <person name="Bonometti L."/>
            <person name="Westerberg I."/>
            <person name="Brannstrom I.O."/>
            <person name="Guillou S."/>
            <person name="Cros-Aarteil S."/>
            <person name="Calhoun S."/>
            <person name="Kuo A."/>
            <person name="Mondo S."/>
            <person name="Pangilinan J."/>
            <person name="Riley R."/>
            <person name="LaButti K."/>
            <person name="Andreopoulos B."/>
            <person name="Lipzen A."/>
            <person name="Chen C."/>
            <person name="Yanf M."/>
            <person name="Daum C."/>
            <person name="Ng V."/>
            <person name="Clum A."/>
            <person name="Steindorff A."/>
            <person name="Ohm R."/>
            <person name="Martin F."/>
            <person name="Silar P."/>
            <person name="Natvig D."/>
            <person name="Lalanne C."/>
            <person name="Gautier V."/>
            <person name="Ament-velasquez S.L."/>
            <person name="Kruys A."/>
            <person name="Hutchinson M.I."/>
            <person name="Powell A.J."/>
            <person name="Barry K."/>
            <person name="Miller A.N."/>
            <person name="Grigoriev I.V."/>
            <person name="Debuchy R."/>
            <person name="Gladieux P."/>
            <person name="Thoren M.H."/>
            <person name="Johannesson H."/>
        </authorList>
    </citation>
    <scope>NUCLEOTIDE SEQUENCE</scope>
    <source>
        <strain evidence="2">CBS 232.78</strain>
    </source>
</reference>
<comment type="caution">
    <text evidence="2">The sequence shown here is derived from an EMBL/GenBank/DDBJ whole genome shotgun (WGS) entry which is preliminary data.</text>
</comment>
<dbReference type="AlphaFoldDB" id="A0AAE0NSF0"/>
<dbReference type="Gene3D" id="3.90.1300.10">
    <property type="entry name" value="Amidase signature (AS) domain"/>
    <property type="match status" value="1"/>
</dbReference>
<name>A0AAE0NSF0_9PEZI</name>
<dbReference type="SUPFAM" id="SSF75304">
    <property type="entry name" value="Amidase signature (AS) enzymes"/>
    <property type="match status" value="1"/>
</dbReference>
<protein>
    <submittedName>
        <fullName evidence="2">Amidase signature domain-containing protein</fullName>
    </submittedName>
</protein>
<dbReference type="Proteomes" id="UP001285441">
    <property type="component" value="Unassembled WGS sequence"/>
</dbReference>
<dbReference type="InterPro" id="IPR036928">
    <property type="entry name" value="AS_sf"/>
</dbReference>
<feature type="domain" description="Amidase" evidence="1">
    <location>
        <begin position="3"/>
        <end position="213"/>
    </location>
</feature>
<sequence length="306" mass="31598">MKLNAIISTRPRDGLYAEAAALDAERSTTGPRSRLHGIPIVVKDLICTPSFGMETTSGSLALKGLNASQDSPIATMLKAAGCILIGKSNLSKWANSKGVGVTSGWSAVGGQTQSPYIKDGVDLGEKWIGHSTPGGSSSGSAAAAAAGFAPPCIGTEADGSIVQPAIRAALHATKGAVGNVSMVGTQLGGAAFDSAGPMAKSMEDCADIMEIFLPGRDIRFNQQTLILNLSTTSSIDMRDGEYDNSLRHFCLSMRDGIEKCLAESKSDLIMASGESLLPAIAAAAGYPIAKILARNGEEKMFEVMSA</sequence>
<gene>
    <name evidence="2" type="ORF">B0H63DRAFT_447603</name>
</gene>
<dbReference type="EMBL" id="JAULSW010000003">
    <property type="protein sequence ID" value="KAK3386684.1"/>
    <property type="molecule type" value="Genomic_DNA"/>
</dbReference>
<dbReference type="Pfam" id="PF01425">
    <property type="entry name" value="Amidase"/>
    <property type="match status" value="1"/>
</dbReference>
<keyword evidence="3" id="KW-1185">Reference proteome</keyword>
<reference evidence="2" key="1">
    <citation type="journal article" date="2023" name="Mol. Phylogenet. Evol.">
        <title>Genome-scale phylogeny and comparative genomics of the fungal order Sordariales.</title>
        <authorList>
            <person name="Hensen N."/>
            <person name="Bonometti L."/>
            <person name="Westerberg I."/>
            <person name="Brannstrom I.O."/>
            <person name="Guillou S."/>
            <person name="Cros-Aarteil S."/>
            <person name="Calhoun S."/>
            <person name="Haridas S."/>
            <person name="Kuo A."/>
            <person name="Mondo S."/>
            <person name="Pangilinan J."/>
            <person name="Riley R."/>
            <person name="LaButti K."/>
            <person name="Andreopoulos B."/>
            <person name="Lipzen A."/>
            <person name="Chen C."/>
            <person name="Yan M."/>
            <person name="Daum C."/>
            <person name="Ng V."/>
            <person name="Clum A."/>
            <person name="Steindorff A."/>
            <person name="Ohm R.A."/>
            <person name="Martin F."/>
            <person name="Silar P."/>
            <person name="Natvig D.O."/>
            <person name="Lalanne C."/>
            <person name="Gautier V."/>
            <person name="Ament-Velasquez S.L."/>
            <person name="Kruys A."/>
            <person name="Hutchinson M.I."/>
            <person name="Powell A.J."/>
            <person name="Barry K."/>
            <person name="Miller A.N."/>
            <person name="Grigoriev I.V."/>
            <person name="Debuchy R."/>
            <person name="Gladieux P."/>
            <person name="Hiltunen Thoren M."/>
            <person name="Johannesson H."/>
        </authorList>
    </citation>
    <scope>NUCLEOTIDE SEQUENCE</scope>
    <source>
        <strain evidence="2">CBS 232.78</strain>
    </source>
</reference>
<organism evidence="2 3">
    <name type="scientific">Podospora didyma</name>
    <dbReference type="NCBI Taxonomy" id="330526"/>
    <lineage>
        <taxon>Eukaryota</taxon>
        <taxon>Fungi</taxon>
        <taxon>Dikarya</taxon>
        <taxon>Ascomycota</taxon>
        <taxon>Pezizomycotina</taxon>
        <taxon>Sordariomycetes</taxon>
        <taxon>Sordariomycetidae</taxon>
        <taxon>Sordariales</taxon>
        <taxon>Podosporaceae</taxon>
        <taxon>Podospora</taxon>
    </lineage>
</organism>
<evidence type="ECO:0000259" key="1">
    <source>
        <dbReference type="Pfam" id="PF01425"/>
    </source>
</evidence>
<evidence type="ECO:0000313" key="2">
    <source>
        <dbReference type="EMBL" id="KAK3386684.1"/>
    </source>
</evidence>
<dbReference type="PANTHER" id="PTHR42678">
    <property type="entry name" value="AMIDASE"/>
    <property type="match status" value="1"/>
</dbReference>
<dbReference type="InterPro" id="IPR023631">
    <property type="entry name" value="Amidase_dom"/>
</dbReference>
<accession>A0AAE0NSF0</accession>
<proteinExistence type="predicted"/>
<dbReference type="PANTHER" id="PTHR42678:SF34">
    <property type="entry name" value="OS04G0183300 PROTEIN"/>
    <property type="match status" value="1"/>
</dbReference>